<dbReference type="EMBL" id="LT859958">
    <property type="protein sequence ID" value="SMX53700.1"/>
    <property type="molecule type" value="Genomic_DNA"/>
</dbReference>
<protein>
    <submittedName>
        <fullName evidence="1">Uncharacterized protein</fullName>
    </submittedName>
</protein>
<organism evidence="1 2">
    <name type="scientific">Candidatus Brevifilum fermentans</name>
    <dbReference type="NCBI Taxonomy" id="1986204"/>
    <lineage>
        <taxon>Bacteria</taxon>
        <taxon>Bacillati</taxon>
        <taxon>Chloroflexota</taxon>
        <taxon>Anaerolineae</taxon>
        <taxon>Anaerolineales</taxon>
        <taxon>Anaerolineaceae</taxon>
        <taxon>Candidatus Brevifilum</taxon>
    </lineage>
</organism>
<dbReference type="Proteomes" id="UP000195514">
    <property type="component" value="Chromosome I"/>
</dbReference>
<gene>
    <name evidence="1" type="ORF">CFX1CAM_0635</name>
</gene>
<sequence>MRNLTLMVEQTEINLALFWREKIHLKINMDILKQVIIEKKYLTPPLLTMIHN</sequence>
<accession>A0A1Y6K6N2</accession>
<keyword evidence="2" id="KW-1185">Reference proteome</keyword>
<dbReference type="AlphaFoldDB" id="A0A1Y6K6N2"/>
<reference evidence="2" key="1">
    <citation type="submission" date="2017-05" db="EMBL/GenBank/DDBJ databases">
        <authorList>
            <person name="Kirkegaard R."/>
            <person name="Mcilroy J S."/>
        </authorList>
    </citation>
    <scope>NUCLEOTIDE SEQUENCE [LARGE SCALE GENOMIC DNA]</scope>
</reference>
<evidence type="ECO:0000313" key="2">
    <source>
        <dbReference type="Proteomes" id="UP000195514"/>
    </source>
</evidence>
<proteinExistence type="predicted"/>
<name>A0A1Y6K6N2_9CHLR</name>
<evidence type="ECO:0000313" key="1">
    <source>
        <dbReference type="EMBL" id="SMX53700.1"/>
    </source>
</evidence>
<dbReference type="KEGG" id="abat:CFX1CAM_0635"/>